<comment type="caution">
    <text evidence="3">The sequence shown here is derived from an EMBL/GenBank/DDBJ whole genome shotgun (WGS) entry which is preliminary data.</text>
</comment>
<dbReference type="SUPFAM" id="SSF53335">
    <property type="entry name" value="S-adenosyl-L-methionine-dependent methyltransferases"/>
    <property type="match status" value="1"/>
</dbReference>
<organism evidence="3 4">
    <name type="scientific">Streptomyces enissocaesilis</name>
    <dbReference type="NCBI Taxonomy" id="332589"/>
    <lineage>
        <taxon>Bacteria</taxon>
        <taxon>Bacillati</taxon>
        <taxon>Actinomycetota</taxon>
        <taxon>Actinomycetes</taxon>
        <taxon>Kitasatosporales</taxon>
        <taxon>Streptomycetaceae</taxon>
        <taxon>Streptomyces</taxon>
        <taxon>Streptomyces rochei group</taxon>
    </lineage>
</organism>
<keyword evidence="3" id="KW-0489">Methyltransferase</keyword>
<proteinExistence type="predicted"/>
<reference evidence="3 4" key="1">
    <citation type="journal article" date="2019" name="Int. J. Syst. Evol. Microbiol.">
        <title>The Global Catalogue of Microorganisms (GCM) 10K type strain sequencing project: providing services to taxonomists for standard genome sequencing and annotation.</title>
        <authorList>
            <consortium name="The Broad Institute Genomics Platform"/>
            <consortium name="The Broad Institute Genome Sequencing Center for Infectious Disease"/>
            <person name="Wu L."/>
            <person name="Ma J."/>
        </authorList>
    </citation>
    <scope>NUCLEOTIDE SEQUENCE [LARGE SCALE GENOMIC DNA]</scope>
    <source>
        <strain evidence="3 4">JCM 9088</strain>
    </source>
</reference>
<dbReference type="InterPro" id="IPR013216">
    <property type="entry name" value="Methyltransf_11"/>
</dbReference>
<gene>
    <name evidence="3" type="ORF">GCM10010446_55050</name>
</gene>
<dbReference type="GO" id="GO:0008168">
    <property type="term" value="F:methyltransferase activity"/>
    <property type="evidence" value="ECO:0007669"/>
    <property type="project" value="UniProtKB-KW"/>
</dbReference>
<dbReference type="CDD" id="cd02440">
    <property type="entry name" value="AdoMet_MTases"/>
    <property type="match status" value="1"/>
</dbReference>
<dbReference type="InterPro" id="IPR029063">
    <property type="entry name" value="SAM-dependent_MTases_sf"/>
</dbReference>
<dbReference type="PANTHER" id="PTHR43861">
    <property type="entry name" value="TRANS-ACONITATE 2-METHYLTRANSFERASE-RELATED"/>
    <property type="match status" value="1"/>
</dbReference>
<dbReference type="PANTHER" id="PTHR43861:SF3">
    <property type="entry name" value="PUTATIVE (AFU_ORTHOLOGUE AFUA_2G14390)-RELATED"/>
    <property type="match status" value="1"/>
</dbReference>
<accession>A0ABN3XMG0</accession>
<sequence>MADGAPAQSYSTGSLTRNQFSQLDQMQLFERKYDPVTRAVVESLPVGRDGKCLELGAGAGSMSYWLAERVTEGGVLAVDIDTSRLDAGRAANLTVRQADITSEEFEDGAYDLVLARAVLEHLEDPDALLARAARWLAPGGWLVVEDFYYLPAEHAATAVGRTLVGGYVRRMQEQGADMGWARHLPAALARAGLASPQVRLTPAGPGQSAADDELIGLRLRQEGHALVDGGMVTADELADFMGLLGRPEGRDMTTLMVSAWAQRPAG</sequence>
<keyword evidence="4" id="KW-1185">Reference proteome</keyword>
<evidence type="ECO:0000313" key="4">
    <source>
        <dbReference type="Proteomes" id="UP001500403"/>
    </source>
</evidence>
<dbReference type="Proteomes" id="UP001500403">
    <property type="component" value="Unassembled WGS sequence"/>
</dbReference>
<name>A0ABN3XMG0_9ACTN</name>
<dbReference type="Gene3D" id="3.40.50.150">
    <property type="entry name" value="Vaccinia Virus protein VP39"/>
    <property type="match status" value="1"/>
</dbReference>
<keyword evidence="1" id="KW-0808">Transferase</keyword>
<evidence type="ECO:0000313" key="3">
    <source>
        <dbReference type="EMBL" id="GAA2962516.1"/>
    </source>
</evidence>
<evidence type="ECO:0000259" key="2">
    <source>
        <dbReference type="Pfam" id="PF08241"/>
    </source>
</evidence>
<protein>
    <submittedName>
        <fullName evidence="3">Methyltransferase domain-containing protein</fullName>
    </submittedName>
</protein>
<evidence type="ECO:0000256" key="1">
    <source>
        <dbReference type="ARBA" id="ARBA00022679"/>
    </source>
</evidence>
<dbReference type="Pfam" id="PF08241">
    <property type="entry name" value="Methyltransf_11"/>
    <property type="match status" value="1"/>
</dbReference>
<feature type="domain" description="Methyltransferase type 11" evidence="2">
    <location>
        <begin position="53"/>
        <end position="144"/>
    </location>
</feature>
<dbReference type="EMBL" id="BAAAUD010000053">
    <property type="protein sequence ID" value="GAA2962516.1"/>
    <property type="molecule type" value="Genomic_DNA"/>
</dbReference>
<dbReference type="GO" id="GO:0032259">
    <property type="term" value="P:methylation"/>
    <property type="evidence" value="ECO:0007669"/>
    <property type="project" value="UniProtKB-KW"/>
</dbReference>